<proteinExistence type="predicted"/>
<dbReference type="Proteomes" id="UP001190700">
    <property type="component" value="Unassembled WGS sequence"/>
</dbReference>
<organism evidence="2 3">
    <name type="scientific">Cymbomonas tetramitiformis</name>
    <dbReference type="NCBI Taxonomy" id="36881"/>
    <lineage>
        <taxon>Eukaryota</taxon>
        <taxon>Viridiplantae</taxon>
        <taxon>Chlorophyta</taxon>
        <taxon>Pyramimonadophyceae</taxon>
        <taxon>Pyramimonadales</taxon>
        <taxon>Pyramimonadaceae</taxon>
        <taxon>Cymbomonas</taxon>
    </lineage>
</organism>
<gene>
    <name evidence="2" type="ORF">CYMTET_5152</name>
</gene>
<dbReference type="EMBL" id="LGRX02000898">
    <property type="protein sequence ID" value="KAK3287331.1"/>
    <property type="molecule type" value="Genomic_DNA"/>
</dbReference>
<evidence type="ECO:0000313" key="3">
    <source>
        <dbReference type="Proteomes" id="UP001190700"/>
    </source>
</evidence>
<accession>A0AAE0H1M5</accession>
<dbReference type="SUPFAM" id="SSF140996">
    <property type="entry name" value="Hermes dimerisation domain"/>
    <property type="match status" value="1"/>
</dbReference>
<comment type="caution">
    <text evidence="2">The sequence shown here is derived from an EMBL/GenBank/DDBJ whole genome shotgun (WGS) entry which is preliminary data.</text>
</comment>
<name>A0AAE0H1M5_9CHLO</name>
<evidence type="ECO:0000313" key="2">
    <source>
        <dbReference type="EMBL" id="KAK3287331.1"/>
    </source>
</evidence>
<sequence length="250" mass="28260">MTNLVVWCEASMVAGAEEYIGRFDKEQLEKNEEVSAMMAKKIKDARDAESAVALKREADMEEERKQRQARTLHKKCKRTSPWWAFFKEGVANTTHVYCTLPSKDDPEKECGGAIAKSACPSGLNSHCLYMHNDVWKEVDAKIRQDKEEKVDPGEVARGNNQSNTLTGKEGSVWSESRKKDIDEKFAYWVAKNKRPVSLLEDDEFRLTLKDATRGAYQPPDHTKAKKEITRMASKEVEVKDAAEANDAAEA</sequence>
<evidence type="ECO:0000256" key="1">
    <source>
        <dbReference type="SAM" id="MobiDB-lite"/>
    </source>
</evidence>
<keyword evidence="3" id="KW-1185">Reference proteome</keyword>
<protein>
    <submittedName>
        <fullName evidence="2">Uncharacterized protein</fullName>
    </submittedName>
</protein>
<dbReference type="AlphaFoldDB" id="A0AAE0H1M5"/>
<reference evidence="2 3" key="1">
    <citation type="journal article" date="2015" name="Genome Biol. Evol.">
        <title>Comparative Genomics of a Bacterivorous Green Alga Reveals Evolutionary Causalities and Consequences of Phago-Mixotrophic Mode of Nutrition.</title>
        <authorList>
            <person name="Burns J.A."/>
            <person name="Paasch A."/>
            <person name="Narechania A."/>
            <person name="Kim E."/>
        </authorList>
    </citation>
    <scope>NUCLEOTIDE SEQUENCE [LARGE SCALE GENOMIC DNA]</scope>
    <source>
        <strain evidence="2 3">PLY_AMNH</strain>
    </source>
</reference>
<feature type="region of interest" description="Disordered" evidence="1">
    <location>
        <begin position="147"/>
        <end position="171"/>
    </location>
</feature>